<dbReference type="EMBL" id="OZ034821">
    <property type="protein sequence ID" value="CAL1408873.1"/>
    <property type="molecule type" value="Genomic_DNA"/>
</dbReference>
<proteinExistence type="predicted"/>
<sequence>MRYRSRTRSSSFLSGQPCISSCGRPVCQDSASMMRHPMGVSVHVSTPKPIGVEHDVMSGWLAQVPPSVKPSLTKQDTSMAQGASYQVKSSRCNVSSGKHVRQTKASSKLHQAPSRGEAVN</sequence>
<feature type="compositionally biased region" description="Polar residues" evidence="1">
    <location>
        <begin position="70"/>
        <end position="96"/>
    </location>
</feature>
<protein>
    <submittedName>
        <fullName evidence="2">Uncharacterized protein</fullName>
    </submittedName>
</protein>
<reference evidence="2 3" key="1">
    <citation type="submission" date="2024-04" db="EMBL/GenBank/DDBJ databases">
        <authorList>
            <person name="Fracassetti M."/>
        </authorList>
    </citation>
    <scope>NUCLEOTIDE SEQUENCE [LARGE SCALE GENOMIC DNA]</scope>
</reference>
<accession>A0AAV2GDU0</accession>
<dbReference type="Proteomes" id="UP001497516">
    <property type="component" value="Chromosome 8"/>
</dbReference>
<organism evidence="2 3">
    <name type="scientific">Linum trigynum</name>
    <dbReference type="NCBI Taxonomy" id="586398"/>
    <lineage>
        <taxon>Eukaryota</taxon>
        <taxon>Viridiplantae</taxon>
        <taxon>Streptophyta</taxon>
        <taxon>Embryophyta</taxon>
        <taxon>Tracheophyta</taxon>
        <taxon>Spermatophyta</taxon>
        <taxon>Magnoliopsida</taxon>
        <taxon>eudicotyledons</taxon>
        <taxon>Gunneridae</taxon>
        <taxon>Pentapetalae</taxon>
        <taxon>rosids</taxon>
        <taxon>fabids</taxon>
        <taxon>Malpighiales</taxon>
        <taxon>Linaceae</taxon>
        <taxon>Linum</taxon>
    </lineage>
</organism>
<dbReference type="AlphaFoldDB" id="A0AAV2GDU0"/>
<keyword evidence="3" id="KW-1185">Reference proteome</keyword>
<gene>
    <name evidence="2" type="ORF">LTRI10_LOCUS48431</name>
</gene>
<feature type="region of interest" description="Disordered" evidence="1">
    <location>
        <begin position="69"/>
        <end position="120"/>
    </location>
</feature>
<evidence type="ECO:0000313" key="3">
    <source>
        <dbReference type="Proteomes" id="UP001497516"/>
    </source>
</evidence>
<name>A0AAV2GDU0_9ROSI</name>
<evidence type="ECO:0000256" key="1">
    <source>
        <dbReference type="SAM" id="MobiDB-lite"/>
    </source>
</evidence>
<evidence type="ECO:0000313" key="2">
    <source>
        <dbReference type="EMBL" id="CAL1408873.1"/>
    </source>
</evidence>